<organism evidence="1 2">
    <name type="scientific">Tectimicrobiota bacterium</name>
    <dbReference type="NCBI Taxonomy" id="2528274"/>
    <lineage>
        <taxon>Bacteria</taxon>
        <taxon>Pseudomonadati</taxon>
        <taxon>Nitrospinota/Tectimicrobiota group</taxon>
        <taxon>Candidatus Tectimicrobiota</taxon>
    </lineage>
</organism>
<evidence type="ECO:0000313" key="1">
    <source>
        <dbReference type="EMBL" id="MBI3013781.1"/>
    </source>
</evidence>
<dbReference type="AlphaFoldDB" id="A0A932M0A9"/>
<protein>
    <submittedName>
        <fullName evidence="1">Uncharacterized protein</fullName>
    </submittedName>
</protein>
<gene>
    <name evidence="1" type="ORF">HYY65_01660</name>
</gene>
<accession>A0A932M0A9</accession>
<evidence type="ECO:0000313" key="2">
    <source>
        <dbReference type="Proteomes" id="UP000741360"/>
    </source>
</evidence>
<proteinExistence type="predicted"/>
<dbReference type="Proteomes" id="UP000741360">
    <property type="component" value="Unassembled WGS sequence"/>
</dbReference>
<reference evidence="1" key="1">
    <citation type="submission" date="2020-07" db="EMBL/GenBank/DDBJ databases">
        <title>Huge and variable diversity of episymbiotic CPR bacteria and DPANN archaea in groundwater ecosystems.</title>
        <authorList>
            <person name="He C.Y."/>
            <person name="Keren R."/>
            <person name="Whittaker M."/>
            <person name="Farag I.F."/>
            <person name="Doudna J."/>
            <person name="Cate J.H.D."/>
            <person name="Banfield J.F."/>
        </authorList>
    </citation>
    <scope>NUCLEOTIDE SEQUENCE</scope>
    <source>
        <strain evidence="1">NC_groundwater_717_Ag_S-0.2um_59_8</strain>
    </source>
</reference>
<dbReference type="EMBL" id="JACPSX010000029">
    <property type="protein sequence ID" value="MBI3013781.1"/>
    <property type="molecule type" value="Genomic_DNA"/>
</dbReference>
<comment type="caution">
    <text evidence="1">The sequence shown here is derived from an EMBL/GenBank/DDBJ whole genome shotgun (WGS) entry which is preliminary data.</text>
</comment>
<name>A0A932M0A9_UNCTE</name>
<sequence>MSLPPFPNNIGKVRTHTSIDGRQVQYTIDDEIVRRQQGSRNPKLIYLQRMRFTEDGRTEYRFTYYMLGRKPKARGRWVFGQYSLFIPPHDLTALLREARRRGWKGV</sequence>